<keyword evidence="1" id="KW-1133">Transmembrane helix</keyword>
<feature type="transmembrane region" description="Helical" evidence="1">
    <location>
        <begin position="77"/>
        <end position="105"/>
    </location>
</feature>
<reference evidence="4" key="1">
    <citation type="submission" date="2016-06" db="UniProtKB">
        <authorList>
            <consortium name="WormBaseParasite"/>
        </authorList>
    </citation>
    <scope>IDENTIFICATION</scope>
</reference>
<dbReference type="Proteomes" id="UP000267606">
    <property type="component" value="Unassembled WGS sequence"/>
</dbReference>
<keyword evidence="1" id="KW-0812">Transmembrane</keyword>
<dbReference type="STRING" id="387005.A0A183HIH3"/>
<dbReference type="EMBL" id="UZAJ01007489">
    <property type="protein sequence ID" value="VDO50214.1"/>
    <property type="molecule type" value="Genomic_DNA"/>
</dbReference>
<sequence length="106" mass="12291">MGSNYSLQHFTAALNDSRESTFLTKVELRFNIAHCYDIAGDLDRAAIEYRTILTDHSVQLTSSLQAQILRQLGNVSFVFVFFFFFLFFFSPFIHTFLSTFFLLLVI</sequence>
<keyword evidence="1" id="KW-0472">Membrane</keyword>
<organism evidence="4">
    <name type="scientific">Onchocerca flexuosa</name>
    <dbReference type="NCBI Taxonomy" id="387005"/>
    <lineage>
        <taxon>Eukaryota</taxon>
        <taxon>Metazoa</taxon>
        <taxon>Ecdysozoa</taxon>
        <taxon>Nematoda</taxon>
        <taxon>Chromadorea</taxon>
        <taxon>Rhabditida</taxon>
        <taxon>Spirurina</taxon>
        <taxon>Spiruromorpha</taxon>
        <taxon>Filarioidea</taxon>
        <taxon>Onchocercidae</taxon>
        <taxon>Onchocerca</taxon>
    </lineage>
</organism>
<proteinExistence type="predicted"/>
<accession>A0A183HIH3</accession>
<evidence type="ECO:0000313" key="4">
    <source>
        <dbReference type="WBParaSite" id="OFLC_0000728401-mRNA-1"/>
    </source>
</evidence>
<gene>
    <name evidence="2" type="ORF">OFLC_LOCUS7283</name>
</gene>
<keyword evidence="3" id="KW-1185">Reference proteome</keyword>
<protein>
    <submittedName>
        <fullName evidence="4">TPR_REGION domain-containing protein</fullName>
    </submittedName>
</protein>
<dbReference type="WBParaSite" id="OFLC_0000728401-mRNA-1">
    <property type="protein sequence ID" value="OFLC_0000728401-mRNA-1"/>
    <property type="gene ID" value="OFLC_0000728401"/>
</dbReference>
<reference evidence="2 3" key="2">
    <citation type="submission" date="2018-11" db="EMBL/GenBank/DDBJ databases">
        <authorList>
            <consortium name="Pathogen Informatics"/>
        </authorList>
    </citation>
    <scope>NUCLEOTIDE SEQUENCE [LARGE SCALE GENOMIC DNA]</scope>
</reference>
<evidence type="ECO:0000256" key="1">
    <source>
        <dbReference type="SAM" id="Phobius"/>
    </source>
</evidence>
<name>A0A183HIH3_9BILA</name>
<evidence type="ECO:0000313" key="3">
    <source>
        <dbReference type="Proteomes" id="UP000267606"/>
    </source>
</evidence>
<evidence type="ECO:0000313" key="2">
    <source>
        <dbReference type="EMBL" id="VDO50214.1"/>
    </source>
</evidence>
<dbReference type="AlphaFoldDB" id="A0A183HIH3"/>